<dbReference type="EMBL" id="BASE01000106">
    <property type="protein sequence ID" value="GAM16087.1"/>
    <property type="molecule type" value="Genomic_DNA"/>
</dbReference>
<dbReference type="Gene3D" id="1.20.120.20">
    <property type="entry name" value="Apolipoprotein"/>
    <property type="match status" value="1"/>
</dbReference>
<dbReference type="OrthoDB" id="2353585at2"/>
<organism evidence="1 2">
    <name type="scientific">Mesobacillus selenatarsenatis (strain DSM 18680 / JCM 14380 / FERM P-15431 / SF-1)</name>
    <dbReference type="NCBI Taxonomy" id="1321606"/>
    <lineage>
        <taxon>Bacteria</taxon>
        <taxon>Bacillati</taxon>
        <taxon>Bacillota</taxon>
        <taxon>Bacilli</taxon>
        <taxon>Bacillales</taxon>
        <taxon>Bacillaceae</taxon>
        <taxon>Mesobacillus</taxon>
    </lineage>
</organism>
<sequence>MGSSKKFWMGMVFGALAGGAVTLLEKSTRQAVKEDFSKVSSGVSYVVKNPNEFIEDLRETANKVRATVEQVTEDVAFITEKVEEIKDVPPQVTDLVKDTKETLRKIAASGRTQQHIDEKE</sequence>
<evidence type="ECO:0000313" key="2">
    <source>
        <dbReference type="Proteomes" id="UP000031014"/>
    </source>
</evidence>
<keyword evidence="2" id="KW-1185">Reference proteome</keyword>
<gene>
    <name evidence="1" type="ORF">SAMD00020551_4260</name>
</gene>
<dbReference type="STRING" id="1321606.SAMD00020551_4260"/>
<dbReference type="RefSeq" id="WP_041967691.1">
    <property type="nucleotide sequence ID" value="NZ_BASE01000106.1"/>
</dbReference>
<protein>
    <submittedName>
        <fullName evidence="1">Uncharacterized protein</fullName>
    </submittedName>
</protein>
<reference evidence="1 2" key="1">
    <citation type="submission" date="2013-06" db="EMBL/GenBank/DDBJ databases">
        <title>Whole genome shotgun sequence of Bacillus selenatarsenatis SF-1.</title>
        <authorList>
            <person name="Kuroda M."/>
            <person name="Sei K."/>
            <person name="Yamashita M."/>
            <person name="Ike M."/>
        </authorList>
    </citation>
    <scope>NUCLEOTIDE SEQUENCE [LARGE SCALE GENOMIC DNA]</scope>
    <source>
        <strain evidence="1 2">SF-1</strain>
    </source>
</reference>
<accession>A0A0A8XAL8</accession>
<proteinExistence type="predicted"/>
<comment type="caution">
    <text evidence="1">The sequence shown here is derived from an EMBL/GenBank/DDBJ whole genome shotgun (WGS) entry which is preliminary data.</text>
</comment>
<dbReference type="AlphaFoldDB" id="A0A0A8XAL8"/>
<dbReference type="Proteomes" id="UP000031014">
    <property type="component" value="Unassembled WGS sequence"/>
</dbReference>
<name>A0A0A8XAL8_MESS1</name>
<evidence type="ECO:0000313" key="1">
    <source>
        <dbReference type="EMBL" id="GAM16087.1"/>
    </source>
</evidence>